<proteinExistence type="predicted"/>
<evidence type="ECO:0000256" key="1">
    <source>
        <dbReference type="ARBA" id="ARBA00022670"/>
    </source>
</evidence>
<dbReference type="STRING" id="278856.A0A212FBU0"/>
<protein>
    <submittedName>
        <fullName evidence="5">Chymotrypsin protease CTRL-1 like protein</fullName>
    </submittedName>
</protein>
<gene>
    <name evidence="5" type="ORF">KGM_211661</name>
</gene>
<name>A0A212FBU0_DANPL</name>
<organism evidence="5 6">
    <name type="scientific">Danaus plexippus plexippus</name>
    <dbReference type="NCBI Taxonomy" id="278856"/>
    <lineage>
        <taxon>Eukaryota</taxon>
        <taxon>Metazoa</taxon>
        <taxon>Ecdysozoa</taxon>
        <taxon>Arthropoda</taxon>
        <taxon>Hexapoda</taxon>
        <taxon>Insecta</taxon>
        <taxon>Pterygota</taxon>
        <taxon>Neoptera</taxon>
        <taxon>Endopterygota</taxon>
        <taxon>Lepidoptera</taxon>
        <taxon>Glossata</taxon>
        <taxon>Ditrysia</taxon>
        <taxon>Papilionoidea</taxon>
        <taxon>Nymphalidae</taxon>
        <taxon>Danainae</taxon>
        <taxon>Danaini</taxon>
        <taxon>Danaina</taxon>
        <taxon>Danaus</taxon>
        <taxon>Danaus</taxon>
    </lineage>
</organism>
<dbReference type="InterPro" id="IPR009003">
    <property type="entry name" value="Peptidase_S1_PA"/>
</dbReference>
<dbReference type="InterPro" id="IPR043504">
    <property type="entry name" value="Peptidase_S1_PA_chymotrypsin"/>
</dbReference>
<evidence type="ECO:0000256" key="4">
    <source>
        <dbReference type="ARBA" id="ARBA00023157"/>
    </source>
</evidence>
<keyword evidence="1 5" id="KW-0645">Protease</keyword>
<dbReference type="SMART" id="SM00020">
    <property type="entry name" value="Tryp_SPc"/>
    <property type="match status" value="1"/>
</dbReference>
<dbReference type="Pfam" id="PF00089">
    <property type="entry name" value="Trypsin"/>
    <property type="match status" value="1"/>
</dbReference>
<dbReference type="InterPro" id="IPR050430">
    <property type="entry name" value="Peptidase_S1"/>
</dbReference>
<dbReference type="PANTHER" id="PTHR24276:SF91">
    <property type="entry name" value="AT26814P-RELATED"/>
    <property type="match status" value="1"/>
</dbReference>
<dbReference type="EMBL" id="AGBW02009276">
    <property type="protein sequence ID" value="OWR51193.1"/>
    <property type="molecule type" value="Genomic_DNA"/>
</dbReference>
<dbReference type="Gene3D" id="2.40.10.10">
    <property type="entry name" value="Trypsin-like serine proteases"/>
    <property type="match status" value="2"/>
</dbReference>
<keyword evidence="6" id="KW-1185">Reference proteome</keyword>
<dbReference type="InterPro" id="IPR001254">
    <property type="entry name" value="Trypsin_dom"/>
</dbReference>
<dbReference type="OrthoDB" id="7265343at2759"/>
<dbReference type="eggNOG" id="KOG3627">
    <property type="taxonomic scope" value="Eukaryota"/>
</dbReference>
<dbReference type="AlphaFoldDB" id="A0A212FBU0"/>
<evidence type="ECO:0000313" key="6">
    <source>
        <dbReference type="Proteomes" id="UP000007151"/>
    </source>
</evidence>
<sequence length="283" mass="32293">MKAACIILTIIIFVAIMAVCVMVKFATDITVEERKRDYLPGAGVYQVAKSIAVIALNENKSLPIAERYPYVAAIARNSSSSWSFSCFASVVLVKWVVTSAHCRRKDAAHRVLLLYDFTRNFSRSFPILYWRINEKFNINNTIPLYDIAVAKFNIDDYPFTIKPSTFDDRAVTECEASIWKTVSAMDKRVFLINDFDSFEMRIASPNRCYESYGIQVDESMICIDMSDYDDCFIHEFGPIFNGDKLVGVLAVKPRDCEVKYAIFTNVSYFATWILKLTHTAFHG</sequence>
<dbReference type="PROSITE" id="PS50240">
    <property type="entry name" value="TRYPSIN_DOM"/>
    <property type="match status" value="1"/>
</dbReference>
<dbReference type="SUPFAM" id="SSF50494">
    <property type="entry name" value="Trypsin-like serine proteases"/>
    <property type="match status" value="1"/>
</dbReference>
<dbReference type="KEGG" id="dpl:KGM_211661"/>
<keyword evidence="3" id="KW-0720">Serine protease</keyword>
<keyword evidence="2" id="KW-0378">Hydrolase</keyword>
<keyword evidence="4" id="KW-1015">Disulfide bond</keyword>
<evidence type="ECO:0000256" key="2">
    <source>
        <dbReference type="ARBA" id="ARBA00022801"/>
    </source>
</evidence>
<evidence type="ECO:0000256" key="3">
    <source>
        <dbReference type="ARBA" id="ARBA00022825"/>
    </source>
</evidence>
<dbReference type="Proteomes" id="UP000007151">
    <property type="component" value="Unassembled WGS sequence"/>
</dbReference>
<dbReference type="GO" id="GO:0004252">
    <property type="term" value="F:serine-type endopeptidase activity"/>
    <property type="evidence" value="ECO:0007669"/>
    <property type="project" value="InterPro"/>
</dbReference>
<accession>A0A212FBU0</accession>
<dbReference type="GO" id="GO:0006508">
    <property type="term" value="P:proteolysis"/>
    <property type="evidence" value="ECO:0007669"/>
    <property type="project" value="UniProtKB-KW"/>
</dbReference>
<comment type="caution">
    <text evidence="5">The sequence shown here is derived from an EMBL/GenBank/DDBJ whole genome shotgun (WGS) entry which is preliminary data.</text>
</comment>
<dbReference type="PANTHER" id="PTHR24276">
    <property type="entry name" value="POLYSERASE-RELATED"/>
    <property type="match status" value="1"/>
</dbReference>
<evidence type="ECO:0000313" key="5">
    <source>
        <dbReference type="EMBL" id="OWR51193.1"/>
    </source>
</evidence>
<reference evidence="5 6" key="1">
    <citation type="journal article" date="2011" name="Cell">
        <title>The monarch butterfly genome yields insights into long-distance migration.</title>
        <authorList>
            <person name="Zhan S."/>
            <person name="Merlin C."/>
            <person name="Boore J.L."/>
            <person name="Reppert S.M."/>
        </authorList>
    </citation>
    <scope>NUCLEOTIDE SEQUENCE [LARGE SCALE GENOMIC DNA]</scope>
    <source>
        <strain evidence="5">F-2</strain>
    </source>
</reference>